<dbReference type="PANTHER" id="PTHR10099">
    <property type="entry name" value="PHOSPHORIBOSYLFORMYLGLYCINAMIDINE SYNTHASE"/>
    <property type="match status" value="1"/>
</dbReference>
<dbReference type="OrthoDB" id="9804441at2"/>
<dbReference type="InterPro" id="IPR010141">
    <property type="entry name" value="FGAM_synthase"/>
</dbReference>
<dbReference type="Gene3D" id="3.90.650.10">
    <property type="entry name" value="PurM-like C-terminal domain"/>
    <property type="match status" value="1"/>
</dbReference>
<dbReference type="NCBIfam" id="TIGR01857">
    <property type="entry name" value="FGAM-synthase"/>
    <property type="match status" value="1"/>
</dbReference>
<dbReference type="InterPro" id="IPR029062">
    <property type="entry name" value="Class_I_gatase-like"/>
</dbReference>
<evidence type="ECO:0000259" key="1">
    <source>
        <dbReference type="Pfam" id="PF02769"/>
    </source>
</evidence>
<dbReference type="SUPFAM" id="SSF55326">
    <property type="entry name" value="PurM N-terminal domain-like"/>
    <property type="match status" value="2"/>
</dbReference>
<keyword evidence="3" id="KW-1185">Reference proteome</keyword>
<dbReference type="EMBL" id="FUWO01000008">
    <property type="protein sequence ID" value="SJZ55425.1"/>
    <property type="molecule type" value="Genomic_DNA"/>
</dbReference>
<dbReference type="RefSeq" id="WP_078755875.1">
    <property type="nucleotide sequence ID" value="NZ_FUWO01000008.1"/>
</dbReference>
<dbReference type="GO" id="GO:0005524">
    <property type="term" value="F:ATP binding"/>
    <property type="evidence" value="ECO:0007669"/>
    <property type="project" value="UniProtKB-KW"/>
</dbReference>
<evidence type="ECO:0000313" key="2">
    <source>
        <dbReference type="EMBL" id="SJZ55425.1"/>
    </source>
</evidence>
<dbReference type="GO" id="GO:0006164">
    <property type="term" value="P:purine nucleotide biosynthetic process"/>
    <property type="evidence" value="ECO:0007669"/>
    <property type="project" value="UniProtKB-KW"/>
</dbReference>
<dbReference type="STRING" id="1121925.SAMN02746011_01125"/>
<organism evidence="2 3">
    <name type="scientific">Globicatella sulfidifaciens DSM 15739</name>
    <dbReference type="NCBI Taxonomy" id="1121925"/>
    <lineage>
        <taxon>Bacteria</taxon>
        <taxon>Bacillati</taxon>
        <taxon>Bacillota</taxon>
        <taxon>Bacilli</taxon>
        <taxon>Lactobacillales</taxon>
        <taxon>Aerococcaceae</taxon>
        <taxon>Globicatella</taxon>
    </lineage>
</organism>
<dbReference type="GO" id="GO:0004642">
    <property type="term" value="F:phosphoribosylformylglycinamidine synthase activity"/>
    <property type="evidence" value="ECO:0007669"/>
    <property type="project" value="TreeGrafter"/>
</dbReference>
<dbReference type="InterPro" id="IPR010918">
    <property type="entry name" value="PurM-like_C_dom"/>
</dbReference>
<feature type="domain" description="PurM-like C-terminal" evidence="1">
    <location>
        <begin position="432"/>
        <end position="581"/>
    </location>
</feature>
<accession>A0A1T4LL58</accession>
<dbReference type="Gene3D" id="3.30.1330.10">
    <property type="entry name" value="PurM-like, N-terminal domain"/>
    <property type="match status" value="2"/>
</dbReference>
<dbReference type="Pfam" id="PF02769">
    <property type="entry name" value="AIRS_C"/>
    <property type="match status" value="1"/>
</dbReference>
<dbReference type="CDD" id="cd02203">
    <property type="entry name" value="PurL_repeat1"/>
    <property type="match status" value="1"/>
</dbReference>
<protein>
    <submittedName>
        <fullName evidence="2">Phosphoribosylformylglycinamidine synthase</fullName>
    </submittedName>
</protein>
<dbReference type="SUPFAM" id="SSF56042">
    <property type="entry name" value="PurM C-terminal domain-like"/>
    <property type="match status" value="1"/>
</dbReference>
<dbReference type="InterPro" id="IPR036921">
    <property type="entry name" value="PurM-like_N_sf"/>
</dbReference>
<dbReference type="PANTHER" id="PTHR10099:SF1">
    <property type="entry name" value="PHOSPHORIBOSYLFORMYLGLYCINAMIDINE SYNTHASE"/>
    <property type="match status" value="1"/>
</dbReference>
<gene>
    <name evidence="2" type="ORF">SAMN02746011_01125</name>
</gene>
<name>A0A1T4LL58_9LACT</name>
<dbReference type="GO" id="GO:0005737">
    <property type="term" value="C:cytoplasm"/>
    <property type="evidence" value="ECO:0007669"/>
    <property type="project" value="TreeGrafter"/>
</dbReference>
<dbReference type="AlphaFoldDB" id="A0A1T4LL58"/>
<proteinExistence type="predicted"/>
<dbReference type="SUPFAM" id="SSF52317">
    <property type="entry name" value="Class I glutamine amidotransferase-like"/>
    <property type="match status" value="1"/>
</dbReference>
<sequence length="1210" mass="133877">MRVITESIQGQLGKVERLAKEAREFLGWENEFVIHYFDIFDFENLSEAELETVKDRMLSTPHRLLHQNTDDLFAGHAFRCRQVTGQYNEKEEMTERMMRQVLGFDHGRVHHSEVIVIENISATQFEMFKQYYLNPVEKVEVAFDAANPVIQASATTDLEPISGFLAMDDEALKVFGTQFAMDFDDLKLCQTYFQSEDREPNLTELKVIDTYWSDHCRHTTFNTHLKDIEVEAGEFAPLFQAALDNYLQTRQQLQRTDRPITLMDLATIQAKNLKAKHQLEDVEISAEINACALEIKVDVEGTEEDWLLYFKNETHNHPTEIEPFGGASTCIGGGVRDPLSGRSWVYQAMRLGGGMNPNQAWANVRKDKLPQRVIAKTALAGYADYANQYGVTASFNEDIYHPGFESKRMELGALISAAPRENVVREEPQASDYVVLLGGRTGRDGLGAAVGSSKVQTETSLETAGAEVQKGNASIERKIGRLFRNGDAVRLIKRCNDFGAGGVSVAVGELADGLMIDLDKVPTKYPGMHGGEIALSESQERMAVVVSKDDIDTFMQYCADEDVEATIIAEVTASKRMVMHWNGQKIVDLSREFLNTNGAEKEADALLVNPTQKPFDYEEFAFTEENVMAFVQTLAEANQQAMDEQFDASIGRGTVLYPYGGKFRATKELGMISRLPVDKGATQTTSAMAYGYHPYLAERSPFHGGYYAVVESIARLVAMGFDYKKARLSFQEYFESLGNNPRAWGKPVLALLGANEVMAALGLAAIGGKDSMSGTFEELTVPPTLVSFAVATGTIHQVVSRAFKKANHPVVLIESVIQADGTLDLSNFKATLERLHQLAIEGKLAAVSTVGVKGLLSEVLNMAYGNHIGIQLHDRMAHRLTEAMMGSFVVEVEDLTVLEGLTYEVIGQTQVEVISLADVQLKITDIHQANKRVLASVYELIEKPMQISPKPVTQTYSEQVKNNQPRVLIPVILGANTEYDLRDAFEAAGFMTEFHIIQTSSHELYQQSVAALAAKINDYQVIALASGFVFANEPSESGFGWDLVLQDEAVRQAIMQHLEQKGLIYGAGSAGASLIRAGLIEFGRFQPGTKIQVNQNPYGKFMADIIPSTLVSNYSAWANKATSPIFSTAVATAWGQIDLGDKADELFANGQVLSVFNEYHHAPAVDAMTSPDGLVFASVSNPERMDKDLYVNIEIEALPPFIQSARQYFN</sequence>
<dbReference type="Pfam" id="PF13507">
    <property type="entry name" value="GATase_5"/>
    <property type="match status" value="1"/>
</dbReference>
<evidence type="ECO:0000313" key="3">
    <source>
        <dbReference type="Proteomes" id="UP000189941"/>
    </source>
</evidence>
<dbReference type="CDD" id="cd02204">
    <property type="entry name" value="PurL_repeat2"/>
    <property type="match status" value="1"/>
</dbReference>
<dbReference type="Gene3D" id="3.40.50.880">
    <property type="match status" value="1"/>
</dbReference>
<dbReference type="GO" id="GO:0046872">
    <property type="term" value="F:metal ion binding"/>
    <property type="evidence" value="ECO:0007669"/>
    <property type="project" value="UniProtKB-KW"/>
</dbReference>
<reference evidence="3" key="1">
    <citation type="submission" date="2017-02" db="EMBL/GenBank/DDBJ databases">
        <authorList>
            <person name="Varghese N."/>
            <person name="Submissions S."/>
        </authorList>
    </citation>
    <scope>NUCLEOTIDE SEQUENCE [LARGE SCALE GENOMIC DNA]</scope>
    <source>
        <strain evidence="3">DSM 15739</strain>
    </source>
</reference>
<dbReference type="Proteomes" id="UP000189941">
    <property type="component" value="Unassembled WGS sequence"/>
</dbReference>
<dbReference type="InterPro" id="IPR036676">
    <property type="entry name" value="PurM-like_C_sf"/>
</dbReference>
<dbReference type="SMART" id="SM01211">
    <property type="entry name" value="GATase_5"/>
    <property type="match status" value="1"/>
</dbReference>